<evidence type="ECO:0000256" key="2">
    <source>
        <dbReference type="ARBA" id="ARBA00022490"/>
    </source>
</evidence>
<comment type="caution">
    <text evidence="4">The sequence shown here is derived from an EMBL/GenBank/DDBJ whole genome shotgun (WGS) entry which is preliminary data.</text>
</comment>
<protein>
    <recommendedName>
        <fullName evidence="5">3-hydroxyacyl-[acyl-carrier-protein] dehydratase FabZ</fullName>
    </recommendedName>
</protein>
<dbReference type="Pfam" id="PF07977">
    <property type="entry name" value="FabA"/>
    <property type="match status" value="1"/>
</dbReference>
<dbReference type="EMBL" id="BARS01006466">
    <property type="protein sequence ID" value="GAF69081.1"/>
    <property type="molecule type" value="Genomic_DNA"/>
</dbReference>
<evidence type="ECO:0008006" key="5">
    <source>
        <dbReference type="Google" id="ProtNLM"/>
    </source>
</evidence>
<organism evidence="4">
    <name type="scientific">marine sediment metagenome</name>
    <dbReference type="NCBI Taxonomy" id="412755"/>
    <lineage>
        <taxon>unclassified sequences</taxon>
        <taxon>metagenomes</taxon>
        <taxon>ecological metagenomes</taxon>
    </lineage>
</organism>
<dbReference type="SUPFAM" id="SSF54637">
    <property type="entry name" value="Thioesterase/thiol ester dehydrase-isomerase"/>
    <property type="match status" value="1"/>
</dbReference>
<dbReference type="GO" id="GO:0005737">
    <property type="term" value="C:cytoplasm"/>
    <property type="evidence" value="ECO:0007669"/>
    <property type="project" value="UniProtKB-SubCell"/>
</dbReference>
<keyword evidence="2" id="KW-0963">Cytoplasm</keyword>
<dbReference type="InterPro" id="IPR013114">
    <property type="entry name" value="FabA_FabZ"/>
</dbReference>
<dbReference type="AlphaFoldDB" id="X0S1G1"/>
<dbReference type="PANTHER" id="PTHR30272">
    <property type="entry name" value="3-HYDROXYACYL-[ACYL-CARRIER-PROTEIN] DEHYDRATASE"/>
    <property type="match status" value="1"/>
</dbReference>
<dbReference type="CDD" id="cd01288">
    <property type="entry name" value="FabZ"/>
    <property type="match status" value="1"/>
</dbReference>
<gene>
    <name evidence="4" type="ORF">S01H1_12583</name>
</gene>
<evidence type="ECO:0000256" key="1">
    <source>
        <dbReference type="ARBA" id="ARBA00004496"/>
    </source>
</evidence>
<dbReference type="GO" id="GO:0016829">
    <property type="term" value="F:lyase activity"/>
    <property type="evidence" value="ECO:0007669"/>
    <property type="project" value="UniProtKB-KW"/>
</dbReference>
<reference evidence="4" key="1">
    <citation type="journal article" date="2014" name="Front. Microbiol.">
        <title>High frequency of phylogenetically diverse reductive dehalogenase-homologous genes in deep subseafloor sedimentary metagenomes.</title>
        <authorList>
            <person name="Kawai M."/>
            <person name="Futagami T."/>
            <person name="Toyoda A."/>
            <person name="Takaki Y."/>
            <person name="Nishi S."/>
            <person name="Hori S."/>
            <person name="Arai W."/>
            <person name="Tsubouchi T."/>
            <person name="Morono Y."/>
            <person name="Uchiyama I."/>
            <person name="Ito T."/>
            <person name="Fujiyama A."/>
            <person name="Inagaki F."/>
            <person name="Takami H."/>
        </authorList>
    </citation>
    <scope>NUCLEOTIDE SEQUENCE</scope>
    <source>
        <strain evidence="4">Expedition CK06-06</strain>
    </source>
</reference>
<evidence type="ECO:0000313" key="4">
    <source>
        <dbReference type="EMBL" id="GAF69081.1"/>
    </source>
</evidence>
<dbReference type="FunFam" id="3.10.129.10:FF:000001">
    <property type="entry name" value="3-hydroxyacyl-[acyl-carrier-protein] dehydratase FabZ"/>
    <property type="match status" value="1"/>
</dbReference>
<comment type="subcellular location">
    <subcellularLocation>
        <location evidence="1">Cytoplasm</location>
    </subcellularLocation>
</comment>
<keyword evidence="3" id="KW-0456">Lyase</keyword>
<dbReference type="InterPro" id="IPR029069">
    <property type="entry name" value="HotDog_dom_sf"/>
</dbReference>
<accession>X0S1G1</accession>
<dbReference type="PANTHER" id="PTHR30272:SF1">
    <property type="entry name" value="3-HYDROXYACYL-[ACYL-CARRIER-PROTEIN] DEHYDRATASE"/>
    <property type="match status" value="1"/>
</dbReference>
<dbReference type="NCBIfam" id="NF000582">
    <property type="entry name" value="PRK00006.1"/>
    <property type="match status" value="1"/>
</dbReference>
<proteinExistence type="predicted"/>
<evidence type="ECO:0000256" key="3">
    <source>
        <dbReference type="ARBA" id="ARBA00023239"/>
    </source>
</evidence>
<dbReference type="Gene3D" id="3.10.129.10">
    <property type="entry name" value="Hotdog Thioesterase"/>
    <property type="match status" value="1"/>
</dbReference>
<sequence>MPGHPLYDISVIKEILPHRSPFLFVDRVVKFEAGEKITAEKALSFDDFFFAGHFPGNPIMPGVLISEALAQTSGLLLGLTLKETEQSVNQERPIIFFLANVNIKFSTPAKPGETLRLEACLRKKYGRLFFFEVAAYVLNRRIAKGTLALAEGK</sequence>
<name>X0S1G1_9ZZZZ</name>